<dbReference type="PROSITE" id="PS00223">
    <property type="entry name" value="ANNEXIN_1"/>
    <property type="match status" value="5"/>
</dbReference>
<dbReference type="Pfam" id="PF00191">
    <property type="entry name" value="Annexin"/>
    <property type="match status" value="8"/>
</dbReference>
<dbReference type="GO" id="GO:0005886">
    <property type="term" value="C:plasma membrane"/>
    <property type="evidence" value="ECO:0000318"/>
    <property type="project" value="GO_Central"/>
</dbReference>
<evidence type="ECO:0000256" key="3">
    <source>
        <dbReference type="ARBA" id="ARBA00022837"/>
    </source>
</evidence>
<keyword evidence="5 7" id="KW-0111">Calcium/phospholipid-binding</keyword>
<proteinExistence type="inferred from homology"/>
<evidence type="ECO:0000313" key="8">
    <source>
        <dbReference type="Proteomes" id="UP000001554"/>
    </source>
</evidence>
<keyword evidence="8" id="KW-1185">Reference proteome</keyword>
<comment type="similarity">
    <text evidence="1 7">Belongs to the annexin family.</text>
</comment>
<dbReference type="GO" id="GO:0005634">
    <property type="term" value="C:nucleus"/>
    <property type="evidence" value="ECO:0000318"/>
    <property type="project" value="GO_Central"/>
</dbReference>
<dbReference type="SUPFAM" id="SSF47874">
    <property type="entry name" value="Annexin"/>
    <property type="match status" value="2"/>
</dbReference>
<dbReference type="KEGG" id="bfo:118404144"/>
<dbReference type="FunFam" id="1.10.220.10:FF:000002">
    <property type="entry name" value="Annexin"/>
    <property type="match status" value="2"/>
</dbReference>
<dbReference type="GeneID" id="118404144"/>
<name>A0A9J7HJD9_BRAFL</name>
<gene>
    <name evidence="9" type="primary">LOC118404144</name>
</gene>
<dbReference type="SMART" id="SM00335">
    <property type="entry name" value="ANX"/>
    <property type="match status" value="8"/>
</dbReference>
<dbReference type="OMA" id="LMGKFER"/>
<dbReference type="Proteomes" id="UP000001554">
    <property type="component" value="Chromosome 2"/>
</dbReference>
<dbReference type="GO" id="GO:0005544">
    <property type="term" value="F:calcium-dependent phospholipid binding"/>
    <property type="evidence" value="ECO:0000318"/>
    <property type="project" value="GO_Central"/>
</dbReference>
<evidence type="ECO:0000256" key="1">
    <source>
        <dbReference type="ARBA" id="ARBA00007831"/>
    </source>
</evidence>
<reference evidence="9" key="2">
    <citation type="submission" date="2025-08" db="UniProtKB">
        <authorList>
            <consortium name="RefSeq"/>
        </authorList>
    </citation>
    <scope>IDENTIFICATION</scope>
    <source>
        <strain evidence="9">S238N-H82</strain>
        <tissue evidence="9">Testes</tissue>
    </source>
</reference>
<keyword evidence="4 7" id="KW-0041">Annexin</keyword>
<dbReference type="OrthoDB" id="37886at2759"/>
<evidence type="ECO:0000256" key="7">
    <source>
        <dbReference type="RuleBase" id="RU003540"/>
    </source>
</evidence>
<evidence type="ECO:0000256" key="6">
    <source>
        <dbReference type="ARBA" id="ARBA00037210"/>
    </source>
</evidence>
<dbReference type="FunFam" id="1.10.220.10:FF:000004">
    <property type="entry name" value="Annexin"/>
    <property type="match status" value="2"/>
</dbReference>
<protein>
    <recommendedName>
        <fullName evidence="7">Annexin</fullName>
    </recommendedName>
</protein>
<dbReference type="InterPro" id="IPR018252">
    <property type="entry name" value="Annexin_repeat_CS"/>
</dbReference>
<sequence>MADVQGTIFPAEDFDAEVDAETLYEAMKGWGTDEDPIIDVLANRSNEQRLEIREKFKQMYGERLIDRLKSELKGDFEEVVVALLTPPAEYLARCIKGAMKGMGTDEQALIEIMCTKDNQEMEELKSTYAEVFDGDSLEDDIEGETSGHFKRLLVSLCNAGREEGDENDVDEGLAEEDATEIYDAGEGQRGTDESKFNSVLALRSFPHLRVMFDKYLELSGNSIDNMIDEECDGAIKDGYMAIVYCVRNIPGFFAKRINDACKGIGTDDSTLIRCVVSRSEIDLQQVKEVFETRYGRPLSEAIKDECGGDYKNMLLAIVKDASVNPFPDFDAEEDAKILRKAMKGFGTDEDAIIEILCHRSNDQRQEIDTMFKQAYGKDLIDELKSELGGNFEKAILAMMQKPAVYDATCLRKAMKGAGTDEATLIEIMCTRKNDELTAIKEAYNAEFDRDLEEDLKSETSGHFERLLVSMCQANRDESYEVDEEEAESDAQELFDAGEGKFGTDESTFNMILALRNFNQLRAIFRAYERIAGTDILDSIKGECTGSLEDGYLTIAKGAMDTPALFAERLYKSMKGLGTDDKTLIRIVVTRSEIDMEYIKAKYEEMYEKPLADAIADDCGGDYKKCLISLLG</sequence>
<dbReference type="FunFam" id="1.10.220.10:FF:000001">
    <property type="entry name" value="Annexin"/>
    <property type="match status" value="2"/>
</dbReference>
<dbReference type="InterPro" id="IPR037104">
    <property type="entry name" value="Annexin_sf"/>
</dbReference>
<keyword evidence="3 7" id="KW-0106">Calcium</keyword>
<organism evidence="8 9">
    <name type="scientific">Branchiostoma floridae</name>
    <name type="common">Florida lancelet</name>
    <name type="synonym">Amphioxus</name>
    <dbReference type="NCBI Taxonomy" id="7739"/>
    <lineage>
        <taxon>Eukaryota</taxon>
        <taxon>Metazoa</taxon>
        <taxon>Chordata</taxon>
        <taxon>Cephalochordata</taxon>
        <taxon>Leptocardii</taxon>
        <taxon>Amphioxiformes</taxon>
        <taxon>Branchiostomatidae</taxon>
        <taxon>Branchiostoma</taxon>
    </lineage>
</organism>
<dbReference type="Gene3D" id="1.10.220.10">
    <property type="entry name" value="Annexin"/>
    <property type="match status" value="8"/>
</dbReference>
<dbReference type="InterPro" id="IPR001464">
    <property type="entry name" value="Annexin"/>
</dbReference>
<dbReference type="AlphaFoldDB" id="A0A9J7HJD9"/>
<dbReference type="GO" id="GO:0012506">
    <property type="term" value="C:vesicle membrane"/>
    <property type="evidence" value="ECO:0000318"/>
    <property type="project" value="GO_Central"/>
</dbReference>
<dbReference type="PROSITE" id="PS51897">
    <property type="entry name" value="ANNEXIN_2"/>
    <property type="match status" value="8"/>
</dbReference>
<dbReference type="GO" id="GO:0005737">
    <property type="term" value="C:cytoplasm"/>
    <property type="evidence" value="ECO:0000318"/>
    <property type="project" value="GO_Central"/>
</dbReference>
<keyword evidence="2 7" id="KW-0677">Repeat</keyword>
<dbReference type="GO" id="GO:0005509">
    <property type="term" value="F:calcium ion binding"/>
    <property type="evidence" value="ECO:0007669"/>
    <property type="project" value="InterPro"/>
</dbReference>
<dbReference type="PANTHER" id="PTHR10502">
    <property type="entry name" value="ANNEXIN"/>
    <property type="match status" value="1"/>
</dbReference>
<accession>A0A9J7HJD9</accession>
<dbReference type="InterPro" id="IPR018502">
    <property type="entry name" value="Annexin_repeat"/>
</dbReference>
<dbReference type="RefSeq" id="XP_035659054.1">
    <property type="nucleotide sequence ID" value="XM_035803161.1"/>
</dbReference>
<evidence type="ECO:0000256" key="2">
    <source>
        <dbReference type="ARBA" id="ARBA00022737"/>
    </source>
</evidence>
<dbReference type="FunFam" id="1.10.220.10:FF:000003">
    <property type="entry name" value="Annexin"/>
    <property type="match status" value="2"/>
</dbReference>
<comment type="domain">
    <text evidence="7">A pair of annexin repeats may form one binding site for calcium and phospholipid.</text>
</comment>
<dbReference type="PRINTS" id="PR00196">
    <property type="entry name" value="ANNEXIN"/>
</dbReference>
<dbReference type="PANTHER" id="PTHR10502:SF239">
    <property type="entry name" value="ANNEXIN A7"/>
    <property type="match status" value="1"/>
</dbReference>
<reference evidence="8" key="1">
    <citation type="journal article" date="2020" name="Nat. Ecol. Evol.">
        <title>Deeply conserved synteny resolves early events in vertebrate evolution.</title>
        <authorList>
            <person name="Simakov O."/>
            <person name="Marletaz F."/>
            <person name="Yue J.X."/>
            <person name="O'Connell B."/>
            <person name="Jenkins J."/>
            <person name="Brandt A."/>
            <person name="Calef R."/>
            <person name="Tung C.H."/>
            <person name="Huang T.K."/>
            <person name="Schmutz J."/>
            <person name="Satoh N."/>
            <person name="Yu J.K."/>
            <person name="Putnam N.H."/>
            <person name="Green R.E."/>
            <person name="Rokhsar D.S."/>
        </authorList>
    </citation>
    <scope>NUCLEOTIDE SEQUENCE [LARGE SCALE GENOMIC DNA]</scope>
    <source>
        <strain evidence="8">S238N-H82</strain>
    </source>
</reference>
<comment type="function">
    <text evidence="6">Calcium/phospholipid-binding protein which promotes membrane fusion and is involved in exocytosis.</text>
</comment>
<dbReference type="GO" id="GO:0001786">
    <property type="term" value="F:phosphatidylserine binding"/>
    <property type="evidence" value="ECO:0000318"/>
    <property type="project" value="GO_Central"/>
</dbReference>
<evidence type="ECO:0000256" key="5">
    <source>
        <dbReference type="ARBA" id="ARBA00023302"/>
    </source>
</evidence>
<evidence type="ECO:0000313" key="9">
    <source>
        <dbReference type="RefSeq" id="XP_035659054.1"/>
    </source>
</evidence>
<evidence type="ECO:0000256" key="4">
    <source>
        <dbReference type="ARBA" id="ARBA00023216"/>
    </source>
</evidence>